<accession>A0ABS4V3T3</accession>
<evidence type="ECO:0000313" key="3">
    <source>
        <dbReference type="Proteomes" id="UP001519311"/>
    </source>
</evidence>
<evidence type="ECO:0000313" key="2">
    <source>
        <dbReference type="EMBL" id="MBP2358574.1"/>
    </source>
</evidence>
<proteinExistence type="predicted"/>
<name>A0ABS4V3T3_9ACTN</name>
<comment type="caution">
    <text evidence="2">The sequence shown here is derived from an EMBL/GenBank/DDBJ whole genome shotgun (WGS) entry which is preliminary data.</text>
</comment>
<protein>
    <submittedName>
        <fullName evidence="2">Uncharacterized protein</fullName>
    </submittedName>
</protein>
<gene>
    <name evidence="2" type="ORF">JOF59_000974</name>
</gene>
<organism evidence="2 3">
    <name type="scientific">Streptomyces clavifer</name>
    <dbReference type="NCBI Taxonomy" id="68188"/>
    <lineage>
        <taxon>Bacteria</taxon>
        <taxon>Bacillati</taxon>
        <taxon>Actinomycetota</taxon>
        <taxon>Actinomycetes</taxon>
        <taxon>Kitasatosporales</taxon>
        <taxon>Streptomycetaceae</taxon>
        <taxon>Streptomyces</taxon>
    </lineage>
</organism>
<sequence length="72" mass="7098">MGPPAFGSGMTSPLVAVDDPRGGVTGPGGIDGPLMRGLSTGFTRAGRALRNVGVAARCRGKAGRKRDGGACT</sequence>
<keyword evidence="3" id="KW-1185">Reference proteome</keyword>
<dbReference type="EMBL" id="JAGINS010000001">
    <property type="protein sequence ID" value="MBP2358574.1"/>
    <property type="molecule type" value="Genomic_DNA"/>
</dbReference>
<feature type="region of interest" description="Disordered" evidence="1">
    <location>
        <begin position="1"/>
        <end position="32"/>
    </location>
</feature>
<dbReference type="Proteomes" id="UP001519311">
    <property type="component" value="Unassembled WGS sequence"/>
</dbReference>
<reference evidence="2 3" key="1">
    <citation type="submission" date="2021-03" db="EMBL/GenBank/DDBJ databases">
        <title>Sequencing the genomes of 1000 actinobacteria strains.</title>
        <authorList>
            <person name="Klenk H.-P."/>
        </authorList>
    </citation>
    <scope>NUCLEOTIDE SEQUENCE [LARGE SCALE GENOMIC DNA]</scope>
    <source>
        <strain evidence="2 3">DSM 40843</strain>
    </source>
</reference>
<evidence type="ECO:0000256" key="1">
    <source>
        <dbReference type="SAM" id="MobiDB-lite"/>
    </source>
</evidence>